<dbReference type="OrthoDB" id="376826at2759"/>
<comment type="caution">
    <text evidence="2">The sequence shown here is derived from an EMBL/GenBank/DDBJ whole genome shotgun (WGS) entry which is preliminary data.</text>
</comment>
<proteinExistence type="predicted"/>
<dbReference type="Proteomes" id="UP000253551">
    <property type="component" value="Unassembled WGS sequence"/>
</dbReference>
<evidence type="ECO:0000313" key="3">
    <source>
        <dbReference type="Proteomes" id="UP000253551"/>
    </source>
</evidence>
<organism evidence="2 3">
    <name type="scientific">Rhizopus stolonifer</name>
    <name type="common">Rhizopus nigricans</name>
    <dbReference type="NCBI Taxonomy" id="4846"/>
    <lineage>
        <taxon>Eukaryota</taxon>
        <taxon>Fungi</taxon>
        <taxon>Fungi incertae sedis</taxon>
        <taxon>Mucoromycota</taxon>
        <taxon>Mucoromycotina</taxon>
        <taxon>Mucoromycetes</taxon>
        <taxon>Mucorales</taxon>
        <taxon>Mucorineae</taxon>
        <taxon>Rhizopodaceae</taxon>
        <taxon>Rhizopus</taxon>
    </lineage>
</organism>
<feature type="region of interest" description="Disordered" evidence="1">
    <location>
        <begin position="1"/>
        <end position="22"/>
    </location>
</feature>
<accession>A0A367ILS4</accession>
<keyword evidence="3" id="KW-1185">Reference proteome</keyword>
<dbReference type="STRING" id="4846.A0A367ILS4"/>
<sequence>MTKTHNAYKKHSTKSIKKSNPVNPVQVLDSDVHAPDSYIITAEEANKPVDNNFSFFARVWSIPFIRNSAVKAQEIASYFAISRFMMSQAEATLKIALTLTSPYAEKYKSQLLKVDELGCHSLDLVESKMDPANVMASPQKVYTNVKGRIMTFTNESVEQWINKYLPMEKDDVTMRSSSPFENSTSLANEVKHRLVNRAKTDLSRLIETSQLLQEMLYSVQNATDRLQEFVASLKGGYNSTQTRANARLHELMVDVIKRVDAITDYAKERHMVASLPSVVHPVFRFASDEYGIIRAEMLRSDIPPLKKATNILHVNQSYILPMIQHSTQELQRQIREYSLNNRVVREVKSTFGLANTKA</sequence>
<gene>
    <name evidence="2" type="ORF">CU098_003699</name>
</gene>
<dbReference type="EMBL" id="PJQM01007134">
    <property type="protein sequence ID" value="RCH78576.1"/>
    <property type="molecule type" value="Genomic_DNA"/>
</dbReference>
<name>A0A367ILS4_RHIST</name>
<protein>
    <submittedName>
        <fullName evidence="2">Uncharacterized protein</fullName>
    </submittedName>
</protein>
<reference evidence="2 3" key="1">
    <citation type="journal article" date="2018" name="G3 (Bethesda)">
        <title>Phylogenetic and Phylogenomic Definition of Rhizopus Species.</title>
        <authorList>
            <person name="Gryganskyi A.P."/>
            <person name="Golan J."/>
            <person name="Dolatabadi S."/>
            <person name="Mondo S."/>
            <person name="Robb S."/>
            <person name="Idnurm A."/>
            <person name="Muszewska A."/>
            <person name="Steczkiewicz K."/>
            <person name="Masonjones S."/>
            <person name="Liao H.L."/>
            <person name="Gajdeczka M.T."/>
            <person name="Anike F."/>
            <person name="Vuek A."/>
            <person name="Anishchenko I.M."/>
            <person name="Voigt K."/>
            <person name="de Hoog G.S."/>
            <person name="Smith M.E."/>
            <person name="Heitman J."/>
            <person name="Vilgalys R."/>
            <person name="Stajich J.E."/>
        </authorList>
    </citation>
    <scope>NUCLEOTIDE SEQUENCE [LARGE SCALE GENOMIC DNA]</scope>
    <source>
        <strain evidence="2 3">LSU 92-RS-03</strain>
    </source>
</reference>
<evidence type="ECO:0000313" key="2">
    <source>
        <dbReference type="EMBL" id="RCH78576.1"/>
    </source>
</evidence>
<feature type="compositionally biased region" description="Basic residues" evidence="1">
    <location>
        <begin position="1"/>
        <end position="17"/>
    </location>
</feature>
<evidence type="ECO:0000256" key="1">
    <source>
        <dbReference type="SAM" id="MobiDB-lite"/>
    </source>
</evidence>
<dbReference type="AlphaFoldDB" id="A0A367ILS4"/>